<dbReference type="EMBL" id="CP092870">
    <property type="protein sequence ID" value="UYV70998.1"/>
    <property type="molecule type" value="Genomic_DNA"/>
</dbReference>
<name>A0ABY6KQ81_9ARAC</name>
<accession>A0ABY6KQ81</accession>
<evidence type="ECO:0000313" key="1">
    <source>
        <dbReference type="EMBL" id="UYV70998.1"/>
    </source>
</evidence>
<reference evidence="1 2" key="1">
    <citation type="submission" date="2022-01" db="EMBL/GenBank/DDBJ databases">
        <title>A chromosomal length assembly of Cordylochernes scorpioides.</title>
        <authorList>
            <person name="Zeh D."/>
            <person name="Zeh J."/>
        </authorList>
    </citation>
    <scope>NUCLEOTIDE SEQUENCE [LARGE SCALE GENOMIC DNA]</scope>
    <source>
        <strain evidence="1">IN4F17</strain>
        <tissue evidence="1">Whole Body</tissue>
    </source>
</reference>
<protein>
    <submittedName>
        <fullName evidence="1">Uncharacterized protein</fullName>
    </submittedName>
</protein>
<gene>
    <name evidence="1" type="ORF">LAZ67_8001366</name>
</gene>
<dbReference type="Proteomes" id="UP001235939">
    <property type="component" value="Chromosome 08"/>
</dbReference>
<organism evidence="1 2">
    <name type="scientific">Cordylochernes scorpioides</name>
    <dbReference type="NCBI Taxonomy" id="51811"/>
    <lineage>
        <taxon>Eukaryota</taxon>
        <taxon>Metazoa</taxon>
        <taxon>Ecdysozoa</taxon>
        <taxon>Arthropoda</taxon>
        <taxon>Chelicerata</taxon>
        <taxon>Arachnida</taxon>
        <taxon>Pseudoscorpiones</taxon>
        <taxon>Cheliferoidea</taxon>
        <taxon>Chernetidae</taxon>
        <taxon>Cordylochernes</taxon>
    </lineage>
</organism>
<evidence type="ECO:0000313" key="2">
    <source>
        <dbReference type="Proteomes" id="UP001235939"/>
    </source>
</evidence>
<sequence>MEGAEGETPEESRVAALRPYGQVTSIIQKMMQLEDTFWADARREAFITLRDGVKISHILARLDVKSKGMVTPF</sequence>
<proteinExistence type="predicted"/>
<keyword evidence="2" id="KW-1185">Reference proteome</keyword>